<proteinExistence type="predicted"/>
<name>A0A0H5QHZ9_9EUKA</name>
<evidence type="ECO:0000313" key="1">
    <source>
        <dbReference type="EMBL" id="CRZ01680.1"/>
    </source>
</evidence>
<accession>A0A0H5QHZ9</accession>
<reference evidence="1" key="1">
    <citation type="submission" date="2015-04" db="EMBL/GenBank/DDBJ databases">
        <title>The genome sequence of the plant pathogenic Rhizarian Plasmodiophora brassicae reveals insights in its biotrophic life cycle and the origin of chitin synthesis.</title>
        <authorList>
            <person name="Schwelm A."/>
            <person name="Fogelqvist J."/>
            <person name="Knaust A."/>
            <person name="Julke S."/>
            <person name="Lilja T."/>
            <person name="Dhandapani V."/>
            <person name="Bonilla-Rosso G."/>
            <person name="Karlsson M."/>
            <person name="Shevchenko A."/>
            <person name="Choi S.R."/>
            <person name="Kim H.G."/>
            <person name="Park J.Y."/>
            <person name="Lim Y.P."/>
            <person name="Ludwig-Muller J."/>
            <person name="Dixelius C."/>
        </authorList>
    </citation>
    <scope>NUCLEOTIDE SEQUENCE</scope>
    <source>
        <tissue evidence="1">Potato root galls</tissue>
    </source>
</reference>
<dbReference type="EMBL" id="HACM01001238">
    <property type="protein sequence ID" value="CRZ01680.1"/>
    <property type="molecule type" value="Transcribed_RNA"/>
</dbReference>
<protein>
    <submittedName>
        <fullName evidence="1">Uncharacterized protein</fullName>
    </submittedName>
</protein>
<sequence length="111" mass="11937">MSTAESSSDNEISPDDVRLDLENIHCANGAAIAAAIARHDPGPDSIRARQFIELSGFLCETALPRIKNTVESIDKLASRVPSTPILSYDSPLPMIFTQSADSPPFQNPKEG</sequence>
<dbReference type="AlphaFoldDB" id="A0A0H5QHZ9"/>
<organism evidence="1">
    <name type="scientific">Spongospora subterranea</name>
    <dbReference type="NCBI Taxonomy" id="70186"/>
    <lineage>
        <taxon>Eukaryota</taxon>
        <taxon>Sar</taxon>
        <taxon>Rhizaria</taxon>
        <taxon>Endomyxa</taxon>
        <taxon>Phytomyxea</taxon>
        <taxon>Plasmodiophorida</taxon>
        <taxon>Plasmodiophoridae</taxon>
        <taxon>Spongospora</taxon>
    </lineage>
</organism>